<keyword evidence="2 7" id="KW-0813">Transport</keyword>
<dbReference type="NCBIfam" id="TIGR04056">
    <property type="entry name" value="OMP_RagA_SusC"/>
    <property type="match status" value="1"/>
</dbReference>
<evidence type="ECO:0000256" key="4">
    <source>
        <dbReference type="ARBA" id="ARBA00022692"/>
    </source>
</evidence>
<dbReference type="InterPro" id="IPR023997">
    <property type="entry name" value="TonB-dep_OMP_SusC/RagA_CS"/>
</dbReference>
<keyword evidence="8" id="KW-0732">Signal</keyword>
<evidence type="ECO:0000256" key="5">
    <source>
        <dbReference type="ARBA" id="ARBA00023136"/>
    </source>
</evidence>
<dbReference type="Gene3D" id="2.40.170.20">
    <property type="entry name" value="TonB-dependent receptor, beta-barrel domain"/>
    <property type="match status" value="1"/>
</dbReference>
<dbReference type="Gene3D" id="2.60.40.1120">
    <property type="entry name" value="Carboxypeptidase-like, regulatory domain"/>
    <property type="match status" value="1"/>
</dbReference>
<dbReference type="InterPro" id="IPR036942">
    <property type="entry name" value="Beta-barrel_TonB_sf"/>
</dbReference>
<feature type="domain" description="TonB-dependent receptor plug" evidence="9">
    <location>
        <begin position="120"/>
        <end position="226"/>
    </location>
</feature>
<evidence type="ECO:0000313" key="11">
    <source>
        <dbReference type="Proteomes" id="UP000198916"/>
    </source>
</evidence>
<dbReference type="STRING" id="332977.SAMN05421740_102667"/>
<dbReference type="InterPro" id="IPR037066">
    <property type="entry name" value="Plug_dom_sf"/>
</dbReference>
<dbReference type="NCBIfam" id="TIGR04057">
    <property type="entry name" value="SusC_RagA_signa"/>
    <property type="match status" value="1"/>
</dbReference>
<dbReference type="SUPFAM" id="SSF49464">
    <property type="entry name" value="Carboxypeptidase regulatory domain-like"/>
    <property type="match status" value="1"/>
</dbReference>
<evidence type="ECO:0000256" key="3">
    <source>
        <dbReference type="ARBA" id="ARBA00022452"/>
    </source>
</evidence>
<dbReference type="OrthoDB" id="9768177at2"/>
<evidence type="ECO:0000256" key="8">
    <source>
        <dbReference type="SAM" id="SignalP"/>
    </source>
</evidence>
<evidence type="ECO:0000256" key="1">
    <source>
        <dbReference type="ARBA" id="ARBA00004571"/>
    </source>
</evidence>
<evidence type="ECO:0000256" key="6">
    <source>
        <dbReference type="ARBA" id="ARBA00023237"/>
    </source>
</evidence>
<dbReference type="EMBL" id="FNZR01000002">
    <property type="protein sequence ID" value="SEK77802.1"/>
    <property type="molecule type" value="Genomic_DNA"/>
</dbReference>
<dbReference type="PROSITE" id="PS52016">
    <property type="entry name" value="TONB_DEPENDENT_REC_3"/>
    <property type="match status" value="1"/>
</dbReference>
<evidence type="ECO:0000256" key="7">
    <source>
        <dbReference type="PROSITE-ProRule" id="PRU01360"/>
    </source>
</evidence>
<keyword evidence="5 7" id="KW-0472">Membrane</keyword>
<dbReference type="Proteomes" id="UP000198916">
    <property type="component" value="Unassembled WGS sequence"/>
</dbReference>
<dbReference type="AlphaFoldDB" id="A0A1H7JTE8"/>
<organism evidence="10 11">
    <name type="scientific">Parapedobacter koreensis</name>
    <dbReference type="NCBI Taxonomy" id="332977"/>
    <lineage>
        <taxon>Bacteria</taxon>
        <taxon>Pseudomonadati</taxon>
        <taxon>Bacteroidota</taxon>
        <taxon>Sphingobacteriia</taxon>
        <taxon>Sphingobacteriales</taxon>
        <taxon>Sphingobacteriaceae</taxon>
        <taxon>Parapedobacter</taxon>
    </lineage>
</organism>
<comment type="subcellular location">
    <subcellularLocation>
        <location evidence="1 7">Cell outer membrane</location>
        <topology evidence="1 7">Multi-pass membrane protein</topology>
    </subcellularLocation>
</comment>
<dbReference type="SUPFAM" id="SSF56935">
    <property type="entry name" value="Porins"/>
    <property type="match status" value="1"/>
</dbReference>
<reference evidence="11" key="1">
    <citation type="submission" date="2016-10" db="EMBL/GenBank/DDBJ databases">
        <authorList>
            <person name="Varghese N."/>
            <person name="Submissions S."/>
        </authorList>
    </citation>
    <scope>NUCLEOTIDE SEQUENCE [LARGE SCALE GENOMIC DNA]</scope>
    <source>
        <strain evidence="11">Jip14</strain>
    </source>
</reference>
<feature type="chain" id="PRO_5011754637" evidence="8">
    <location>
        <begin position="28"/>
        <end position="1009"/>
    </location>
</feature>
<dbReference type="InterPro" id="IPR039426">
    <property type="entry name" value="TonB-dep_rcpt-like"/>
</dbReference>
<accession>A0A1H7JTE8</accession>
<proteinExistence type="inferred from homology"/>
<dbReference type="Gene3D" id="2.170.130.10">
    <property type="entry name" value="TonB-dependent receptor, plug domain"/>
    <property type="match status" value="1"/>
</dbReference>
<dbReference type="InterPro" id="IPR023996">
    <property type="entry name" value="TonB-dep_OMP_SusC/RagA"/>
</dbReference>
<keyword evidence="11" id="KW-1185">Reference proteome</keyword>
<dbReference type="InterPro" id="IPR012910">
    <property type="entry name" value="Plug_dom"/>
</dbReference>
<protein>
    <submittedName>
        <fullName evidence="10">TonB-linked outer membrane protein, SusC/RagA family</fullName>
    </submittedName>
</protein>
<gene>
    <name evidence="10" type="ORF">SAMN05421740_102667</name>
</gene>
<dbReference type="Pfam" id="PF07715">
    <property type="entry name" value="Plug"/>
    <property type="match status" value="1"/>
</dbReference>
<keyword evidence="6 7" id="KW-0998">Cell outer membrane</keyword>
<evidence type="ECO:0000313" key="10">
    <source>
        <dbReference type="EMBL" id="SEK77802.1"/>
    </source>
</evidence>
<feature type="signal peptide" evidence="8">
    <location>
        <begin position="1"/>
        <end position="27"/>
    </location>
</feature>
<comment type="similarity">
    <text evidence="7">Belongs to the TonB-dependent receptor family.</text>
</comment>
<keyword evidence="3 7" id="KW-1134">Transmembrane beta strand</keyword>
<evidence type="ECO:0000259" key="9">
    <source>
        <dbReference type="Pfam" id="PF07715"/>
    </source>
</evidence>
<dbReference type="Pfam" id="PF13715">
    <property type="entry name" value="CarbopepD_reg_2"/>
    <property type="match status" value="1"/>
</dbReference>
<evidence type="ECO:0000256" key="2">
    <source>
        <dbReference type="ARBA" id="ARBA00022448"/>
    </source>
</evidence>
<name>A0A1H7JTE8_9SPHI</name>
<dbReference type="GO" id="GO:0009279">
    <property type="term" value="C:cell outer membrane"/>
    <property type="evidence" value="ECO:0007669"/>
    <property type="project" value="UniProtKB-SubCell"/>
</dbReference>
<keyword evidence="4 7" id="KW-0812">Transmembrane</keyword>
<dbReference type="InterPro" id="IPR008969">
    <property type="entry name" value="CarboxyPept-like_regulatory"/>
</dbReference>
<sequence length="1009" mass="111776">MTLKLAFSNRGFWLLPFFLWATMQSFAQGQTANGTVRDATTNEPLPGVAVNVVGSSTSTSTNEQGNFTLQNIPAGATLEFSSVGYTAQRVSAATNMMILLDVEQSELDEVVVVGYGTVKKSDLTGAVGSVSNQTLTKGGQFNALAGMQGAVSGVNIVRSNSKPGGGYSIEVRGLSSISSTNEPLVVIDGVPGANLDKINPDDIEKVDILKDASATAIYGSRGANGVVIVTTKRGVDGKPSVSYQGYVGFRQYMNLPDMMSGNEYVQLARETRRATNNNEYISDETIFSDPSELLAVQQNNYFDWVSAVSNTAMQTNHTISATGGTEDTKYSLSAGYYNEGGMLYPQGYDRYNLRANLDLTANRFLNFGGSLYLTYDDRETGNSDLMQDAIRMRPTQHPNSLVDGTELFRYPSNGLFNPLVTQQNEFNNTKATNILANAYVSLKPIEGLELRSSFSPYIVNTQVGQYRGVYTKALQGTAAGATNSLRKYTDLNWVFDNIANYKWESGVHRLDITGVFSLQQNQYENIQAASRDLSFNSLWYNLQGGEMTGLSSAYTRVNLMSYLLRANYTFNDKYMLTASARYDGSSKLASGNKWALFPSAAVAWRLKQEAFLTDVDWLSDLKLRLSYGRTGNDSVSPYSTSGTISGPRYYVFGEDVIGNAPNNLRNDALTWEKTAEYNLGIDFGLFRSRISGSVELYNRLTTDLIMSRIVPTHLGYGSITDNVGSVRNKGTEVMLNTVNVVTDNFRWTSVISVAYNHNAIVDLAAKEDMGRYSPQLEGMMGDYANRWFIGQPIRTNWNLMTIGVWQLGEEEEAARYGQRPGQFRVRDFDGDGAIHNDRDRAIDGKRQADWNGGFTNTFEYKDFDLAVHTYWRTGARERNQFYVSYALENNNMNFNNLRKDYWTPENPSNTMGQPSNMGPYRDQNSTVSTVSHVVQSTDFLKIAYATLGYTFKSSLAEQIKASRIRLYATVQNPFIFTSWSGFDPEQPSASIGGTDLMTRSVLFGLNVSF</sequence>